<evidence type="ECO:0000256" key="1">
    <source>
        <dbReference type="ARBA" id="ARBA00009175"/>
    </source>
</evidence>
<keyword evidence="3 5" id="KW-0732">Signal</keyword>
<evidence type="ECO:0000256" key="4">
    <source>
        <dbReference type="PIRSR" id="PIRSR004846-1"/>
    </source>
</evidence>
<feature type="binding site" evidence="4">
    <location>
        <position position="82"/>
    </location>
    <ligand>
        <name>molybdate</name>
        <dbReference type="ChEBI" id="CHEBI:36264"/>
    </ligand>
</feature>
<evidence type="ECO:0000313" key="6">
    <source>
        <dbReference type="EMBL" id="PRY60074.1"/>
    </source>
</evidence>
<dbReference type="GO" id="GO:0015689">
    <property type="term" value="P:molybdate ion transport"/>
    <property type="evidence" value="ECO:0007669"/>
    <property type="project" value="InterPro"/>
</dbReference>
<name>A0A2T0UQ93_9MICO</name>
<comment type="caution">
    <text evidence="6">The sequence shown here is derived from an EMBL/GenBank/DDBJ whole genome shotgun (WGS) entry which is preliminary data.</text>
</comment>
<evidence type="ECO:0000313" key="7">
    <source>
        <dbReference type="Proteomes" id="UP000237822"/>
    </source>
</evidence>
<evidence type="ECO:0000256" key="2">
    <source>
        <dbReference type="ARBA" id="ARBA00022723"/>
    </source>
</evidence>
<dbReference type="OrthoDB" id="9785015at2"/>
<keyword evidence="4" id="KW-0500">Molybdenum</keyword>
<feature type="binding site" evidence="4">
    <location>
        <position position="203"/>
    </location>
    <ligand>
        <name>molybdate</name>
        <dbReference type="ChEBI" id="CHEBI:36264"/>
    </ligand>
</feature>
<dbReference type="AlphaFoldDB" id="A0A2T0UQ93"/>
<dbReference type="SUPFAM" id="SSF53850">
    <property type="entry name" value="Periplasmic binding protein-like II"/>
    <property type="match status" value="1"/>
</dbReference>
<dbReference type="RefSeq" id="WP_106297116.1">
    <property type="nucleotide sequence ID" value="NZ_PVTI01000008.1"/>
</dbReference>
<keyword evidence="7" id="KW-1185">Reference proteome</keyword>
<dbReference type="NCBIfam" id="TIGR01256">
    <property type="entry name" value="modA"/>
    <property type="match status" value="1"/>
</dbReference>
<dbReference type="EMBL" id="PVTI01000008">
    <property type="protein sequence ID" value="PRY60074.1"/>
    <property type="molecule type" value="Genomic_DNA"/>
</dbReference>
<dbReference type="GO" id="GO:0030973">
    <property type="term" value="F:molybdate ion binding"/>
    <property type="evidence" value="ECO:0007669"/>
    <property type="project" value="TreeGrafter"/>
</dbReference>
<accession>A0A2T0UQ93</accession>
<feature type="binding site" evidence="4">
    <location>
        <position position="54"/>
    </location>
    <ligand>
        <name>molybdate</name>
        <dbReference type="ChEBI" id="CHEBI:36264"/>
    </ligand>
</feature>
<gene>
    <name evidence="6" type="ORF">BCF74_10818</name>
</gene>
<protein>
    <submittedName>
        <fullName evidence="6">Molybdate transport system substrate-binding protein</fullName>
    </submittedName>
</protein>
<dbReference type="GO" id="GO:0046872">
    <property type="term" value="F:metal ion binding"/>
    <property type="evidence" value="ECO:0007669"/>
    <property type="project" value="UniProtKB-KW"/>
</dbReference>
<evidence type="ECO:0000256" key="3">
    <source>
        <dbReference type="ARBA" id="ARBA00022729"/>
    </source>
</evidence>
<feature type="binding site" evidence="4">
    <location>
        <position position="185"/>
    </location>
    <ligand>
        <name>molybdate</name>
        <dbReference type="ChEBI" id="CHEBI:36264"/>
    </ligand>
</feature>
<dbReference type="Proteomes" id="UP000237822">
    <property type="component" value="Unassembled WGS sequence"/>
</dbReference>
<organism evidence="6 7">
    <name type="scientific">Knoellia remsis</name>
    <dbReference type="NCBI Taxonomy" id="407159"/>
    <lineage>
        <taxon>Bacteria</taxon>
        <taxon>Bacillati</taxon>
        <taxon>Actinomycetota</taxon>
        <taxon>Actinomycetes</taxon>
        <taxon>Micrococcales</taxon>
        <taxon>Intrasporangiaceae</taxon>
        <taxon>Knoellia</taxon>
    </lineage>
</organism>
<feature type="signal peptide" evidence="5">
    <location>
        <begin position="1"/>
        <end position="34"/>
    </location>
</feature>
<sequence>MSARWARTRSYAVRAGAAVTGLTLLVACSGPASSGEGAATTSADTTLTVFAAASLQTPFEAIGAAFEEANPGTTVRFGFGGSSGLVAQLTEGAPADVLATANEATMTTAESAGLLAGTPRPFATNVLQIAVPADNPRRVDALADLADPATKVVLCAPAVPCGAASLAVEKAAGIDITPVSEEQSVTDVLGKVRSGEADAGLVYVTDVRGAGDSVRGIDFPEAAKAVNTYPIATLKGSENASFAIKFVAAVTSPDGQRVLRDAGFSPATP</sequence>
<feature type="chain" id="PRO_5039142228" evidence="5">
    <location>
        <begin position="35"/>
        <end position="269"/>
    </location>
</feature>
<dbReference type="CDD" id="cd13538">
    <property type="entry name" value="PBP2_ModA_like_1"/>
    <property type="match status" value="1"/>
</dbReference>
<dbReference type="PANTHER" id="PTHR30632">
    <property type="entry name" value="MOLYBDATE-BINDING PERIPLASMIC PROTEIN"/>
    <property type="match status" value="1"/>
</dbReference>
<comment type="similarity">
    <text evidence="1">Belongs to the bacterial solute-binding protein ModA family.</text>
</comment>
<dbReference type="Gene3D" id="3.40.190.10">
    <property type="entry name" value="Periplasmic binding protein-like II"/>
    <property type="match status" value="2"/>
</dbReference>
<proteinExistence type="inferred from homology"/>
<dbReference type="InterPro" id="IPR050682">
    <property type="entry name" value="ModA/WtpA"/>
</dbReference>
<dbReference type="PIRSF" id="PIRSF004846">
    <property type="entry name" value="ModA"/>
    <property type="match status" value="1"/>
</dbReference>
<dbReference type="InterPro" id="IPR005950">
    <property type="entry name" value="ModA"/>
</dbReference>
<dbReference type="PROSITE" id="PS51257">
    <property type="entry name" value="PROKAR_LIPOPROTEIN"/>
    <property type="match status" value="1"/>
</dbReference>
<reference evidence="6 7" key="1">
    <citation type="submission" date="2018-03" db="EMBL/GenBank/DDBJ databases">
        <title>Genomic Encyclopedia of Archaeal and Bacterial Type Strains, Phase II (KMG-II): from individual species to whole genera.</title>
        <authorList>
            <person name="Goeker M."/>
        </authorList>
    </citation>
    <scope>NUCLEOTIDE SEQUENCE [LARGE SCALE GENOMIC DNA]</scope>
    <source>
        <strain evidence="6 7">ATCC BAA-1496</strain>
    </source>
</reference>
<evidence type="ECO:0000256" key="5">
    <source>
        <dbReference type="SAM" id="SignalP"/>
    </source>
</evidence>
<dbReference type="PANTHER" id="PTHR30632:SF0">
    <property type="entry name" value="SULFATE-BINDING PROTEIN"/>
    <property type="match status" value="1"/>
</dbReference>
<dbReference type="Pfam" id="PF13531">
    <property type="entry name" value="SBP_bac_11"/>
    <property type="match status" value="1"/>
</dbReference>
<keyword evidence="2 4" id="KW-0479">Metal-binding</keyword>